<keyword evidence="2" id="KW-1185">Reference proteome</keyword>
<evidence type="ECO:0000313" key="1">
    <source>
        <dbReference type="EMBL" id="EMB14756.1"/>
    </source>
</evidence>
<reference evidence="1" key="1">
    <citation type="submission" date="2012-11" db="EMBL/GenBank/DDBJ databases">
        <title>Permanent draft genomes of Rhodopirellula europaea strain SH398 and 6C.</title>
        <authorList>
            <person name="Richter M."/>
            <person name="Richter-Heitmann T."/>
            <person name="Frank C."/>
            <person name="Harder J."/>
            <person name="Glockner F.O."/>
        </authorList>
    </citation>
    <scope>NUCLEOTIDE SEQUENCE</scope>
    <source>
        <strain evidence="1">6C</strain>
    </source>
</reference>
<dbReference type="AlphaFoldDB" id="M2A4P9"/>
<organism evidence="1 2">
    <name type="scientific">Rhodopirellula europaea 6C</name>
    <dbReference type="NCBI Taxonomy" id="1263867"/>
    <lineage>
        <taxon>Bacteria</taxon>
        <taxon>Pseudomonadati</taxon>
        <taxon>Planctomycetota</taxon>
        <taxon>Planctomycetia</taxon>
        <taxon>Pirellulales</taxon>
        <taxon>Pirellulaceae</taxon>
        <taxon>Rhodopirellula</taxon>
    </lineage>
</organism>
<evidence type="ECO:0000313" key="2">
    <source>
        <dbReference type="Proteomes" id="UP000011529"/>
    </source>
</evidence>
<gene>
    <name evidence="1" type="ORF">RE6C_04563</name>
</gene>
<protein>
    <submittedName>
        <fullName evidence="1">Uncharacterized protein</fullName>
    </submittedName>
</protein>
<reference evidence="1" key="2">
    <citation type="journal article" date="2013" name="Mar. Genomics">
        <title>Expression of sulfatases in Rhodopirellula baltica and the diversity of sulfatases in the genus Rhodopirellula.</title>
        <authorList>
            <person name="Wegner C.E."/>
            <person name="Richter-Heitmann T."/>
            <person name="Klindworth A."/>
            <person name="Klockow C."/>
            <person name="Richter M."/>
            <person name="Achstetter T."/>
            <person name="Glockner F.O."/>
            <person name="Harder J."/>
        </authorList>
    </citation>
    <scope>NUCLEOTIDE SEQUENCE [LARGE SCALE GENOMIC DNA]</scope>
    <source>
        <strain evidence="1">6C</strain>
    </source>
</reference>
<proteinExistence type="predicted"/>
<sequence>MLNGVRPGSVRRRKTSAAAADGLVARLAPIAHAESTCEAGHGAIVDQAKRDFAG</sequence>
<dbReference type="Proteomes" id="UP000011529">
    <property type="component" value="Unassembled WGS sequence"/>
</dbReference>
<comment type="caution">
    <text evidence="1">The sequence shown here is derived from an EMBL/GenBank/DDBJ whole genome shotgun (WGS) entry which is preliminary data.</text>
</comment>
<dbReference type="PATRIC" id="fig|1263867.3.peg.4894"/>
<accession>M2A4P9</accession>
<name>M2A4P9_9BACT</name>
<dbReference type="EMBL" id="ANMO01000211">
    <property type="protein sequence ID" value="EMB14756.1"/>
    <property type="molecule type" value="Genomic_DNA"/>
</dbReference>